<evidence type="ECO:0000256" key="1">
    <source>
        <dbReference type="ARBA" id="ARBA00010928"/>
    </source>
</evidence>
<dbReference type="NCBIfam" id="NF008607">
    <property type="entry name" value="PRK11579.1"/>
    <property type="match status" value="1"/>
</dbReference>
<dbReference type="PANTHER" id="PTHR43708:SF5">
    <property type="entry name" value="CONSERVED EXPRESSED OXIDOREDUCTASE (EUROFUNG)-RELATED"/>
    <property type="match status" value="1"/>
</dbReference>
<dbReference type="RefSeq" id="WP_142896296.1">
    <property type="nucleotide sequence ID" value="NZ_ML660054.1"/>
</dbReference>
<dbReference type="OrthoDB" id="9792935at2"/>
<organism evidence="5 6">
    <name type="scientific">Denitrobaculum tricleocarpae</name>
    <dbReference type="NCBI Taxonomy" id="2591009"/>
    <lineage>
        <taxon>Bacteria</taxon>
        <taxon>Pseudomonadati</taxon>
        <taxon>Pseudomonadota</taxon>
        <taxon>Alphaproteobacteria</taxon>
        <taxon>Rhodospirillales</taxon>
        <taxon>Rhodospirillaceae</taxon>
        <taxon>Denitrobaculum</taxon>
    </lineage>
</organism>
<dbReference type="EMBL" id="VHSH01000003">
    <property type="protein sequence ID" value="TQV80582.1"/>
    <property type="molecule type" value="Genomic_DNA"/>
</dbReference>
<dbReference type="GO" id="GO:0000166">
    <property type="term" value="F:nucleotide binding"/>
    <property type="evidence" value="ECO:0007669"/>
    <property type="project" value="InterPro"/>
</dbReference>
<keyword evidence="6" id="KW-1185">Reference proteome</keyword>
<sequence>MTVRVGLIGYGLAGRVFHAPLFPKAGLELAAVASSRPDDVKKDHPDARIYATPKELCADENVDLIVVAAPSDLHVPLMLKALAAGKHVVSDKPFTPSVAEADNVIAAAKKANRIVSCFQNRRWDSDFLTMRKLMGEGALGDVHSYRAHFEFFRPEVSDIWQDQPGKATGLHYDLGSHLIDQALVLFGTPDWLSADITSQRPGGKVVDGFHIRMAKGRQRIDLMASVLSADFSTRYAVHGTQGSYMKKHMDIQEEQLRGGMTPEDPGYGVEPQDRWAEVTVLEKGKLFARREPSVPGAHYEYYRLLGEAIERGGRPPVLAEEARETIRMIEAAKRSSEEGRRIEFS</sequence>
<dbReference type="Gene3D" id="3.40.50.720">
    <property type="entry name" value="NAD(P)-binding Rossmann-like Domain"/>
    <property type="match status" value="1"/>
</dbReference>
<dbReference type="InterPro" id="IPR051317">
    <property type="entry name" value="Gfo/Idh/MocA_oxidoreduct"/>
</dbReference>
<evidence type="ECO:0000256" key="2">
    <source>
        <dbReference type="ARBA" id="ARBA00023002"/>
    </source>
</evidence>
<protein>
    <submittedName>
        <fullName evidence="5">Oxidoreductase</fullName>
    </submittedName>
</protein>
<dbReference type="InterPro" id="IPR036291">
    <property type="entry name" value="NAD(P)-bd_dom_sf"/>
</dbReference>
<proteinExistence type="inferred from homology"/>
<evidence type="ECO:0000313" key="6">
    <source>
        <dbReference type="Proteomes" id="UP000315252"/>
    </source>
</evidence>
<dbReference type="AlphaFoldDB" id="A0A545TTN8"/>
<dbReference type="PANTHER" id="PTHR43708">
    <property type="entry name" value="CONSERVED EXPRESSED OXIDOREDUCTASE (EUROFUNG)"/>
    <property type="match status" value="1"/>
</dbReference>
<evidence type="ECO:0000259" key="4">
    <source>
        <dbReference type="Pfam" id="PF02894"/>
    </source>
</evidence>
<dbReference type="InterPro" id="IPR000683">
    <property type="entry name" value="Gfo/Idh/MocA-like_OxRdtase_N"/>
</dbReference>
<gene>
    <name evidence="5" type="ORF">FKG95_10440</name>
</gene>
<comment type="caution">
    <text evidence="5">The sequence shown here is derived from an EMBL/GenBank/DDBJ whole genome shotgun (WGS) entry which is preliminary data.</text>
</comment>
<evidence type="ECO:0000313" key="5">
    <source>
        <dbReference type="EMBL" id="TQV80582.1"/>
    </source>
</evidence>
<dbReference type="Pfam" id="PF02894">
    <property type="entry name" value="GFO_IDH_MocA_C"/>
    <property type="match status" value="1"/>
</dbReference>
<dbReference type="GO" id="GO:0016491">
    <property type="term" value="F:oxidoreductase activity"/>
    <property type="evidence" value="ECO:0007669"/>
    <property type="project" value="UniProtKB-KW"/>
</dbReference>
<keyword evidence="2" id="KW-0560">Oxidoreductase</keyword>
<dbReference type="Gene3D" id="3.30.360.10">
    <property type="entry name" value="Dihydrodipicolinate Reductase, domain 2"/>
    <property type="match status" value="1"/>
</dbReference>
<dbReference type="Pfam" id="PF01408">
    <property type="entry name" value="GFO_IDH_MocA"/>
    <property type="match status" value="1"/>
</dbReference>
<comment type="similarity">
    <text evidence="1">Belongs to the Gfo/Idh/MocA family.</text>
</comment>
<evidence type="ECO:0000259" key="3">
    <source>
        <dbReference type="Pfam" id="PF01408"/>
    </source>
</evidence>
<feature type="domain" description="Gfo/Idh/MocA-like oxidoreductase C-terminal" evidence="4">
    <location>
        <begin position="131"/>
        <end position="343"/>
    </location>
</feature>
<dbReference type="InterPro" id="IPR004104">
    <property type="entry name" value="Gfo/Idh/MocA-like_OxRdtase_C"/>
</dbReference>
<dbReference type="SUPFAM" id="SSF51735">
    <property type="entry name" value="NAD(P)-binding Rossmann-fold domains"/>
    <property type="match status" value="1"/>
</dbReference>
<reference evidence="5 6" key="1">
    <citation type="submission" date="2019-06" db="EMBL/GenBank/DDBJ databases">
        <title>Whole genome sequence for Rhodospirillaceae sp. R148.</title>
        <authorList>
            <person name="Wang G."/>
        </authorList>
    </citation>
    <scope>NUCLEOTIDE SEQUENCE [LARGE SCALE GENOMIC DNA]</scope>
    <source>
        <strain evidence="5 6">R148</strain>
    </source>
</reference>
<feature type="domain" description="Gfo/Idh/MocA-like oxidoreductase N-terminal" evidence="3">
    <location>
        <begin position="3"/>
        <end position="116"/>
    </location>
</feature>
<accession>A0A545TTN8</accession>
<dbReference type="Proteomes" id="UP000315252">
    <property type="component" value="Unassembled WGS sequence"/>
</dbReference>
<name>A0A545TTN8_9PROT</name>